<dbReference type="EMBL" id="JBHSEU010000011">
    <property type="protein sequence ID" value="MFC4538774.1"/>
    <property type="molecule type" value="Genomic_DNA"/>
</dbReference>
<dbReference type="Pfam" id="PF13289">
    <property type="entry name" value="SIR2_2"/>
    <property type="match status" value="1"/>
</dbReference>
<comment type="caution">
    <text evidence="2">The sequence shown here is derived from an EMBL/GenBank/DDBJ whole genome shotgun (WGS) entry which is preliminary data.</text>
</comment>
<feature type="domain" description="Novel STAND NTPase 5" evidence="1">
    <location>
        <begin position="314"/>
        <end position="446"/>
    </location>
</feature>
<dbReference type="RefSeq" id="WP_246975960.1">
    <property type="nucleotide sequence ID" value="NZ_JAKGAN010000009.1"/>
</dbReference>
<sequence length="823" mass="92733">MNTQIKNALLNGRLVLFLGAGASKSSMSRNKDRLLDGEELAKKIASTAGWEYNKEPLNTVYAAARSTVPQQVDNLFKEVYCNCLPSKEYLSLANFPWARIYTTNIDDSLERAFFENSPQKVSVRNRNDSVDTQDAVYSRLDLVKLNGSANSADSGFIFSPQEYGRSASQMPQWYKELGADFFQYTFLFIGTKLNEPLFYHQIEHYRSIVKTGAPRSYVITPSASEIEIASLRSLNLDHFSAGLDDFVSWLEQELTPQPTPLDIAFAANPSLRELFKLHSSKDKEDYAKLLQGVVPVSRSNLERSIPTVDSGTIRDFYRGFKPSWRDILDDVPAQLDALSEFYDVVIKNSRPGLFVSLYGPAGSGKSTIIKAAGIKLSEDKENNVYFIDQAQERFRDILTALEDANESQYYLIIDRLDTFRDDLKEAFSSGVIKKGIIIGCEGQNIWQSRVKPNINEYCSGEFLLSEINPSDADKILNKIELYGPWTRLSKINKKQRKVEILEKSKRQLLIGLLEATSGVGFEQLIAKDYETLPNSRKGLVVLVSLCTIHRQVANNSLISRALTEIGISEAPALVSKDLSGIISNQGGGFIARHPVYARQIIAGVVDMELLESCIKALLSSFTVYPHPVVKNLDKSQAVIFKSIINHRFLGDVLRDNEERVLGVYKNYEKHFENDGLFWLQYGLAMRDFGRQNEAYDRLQTAYTAYPHDHTSHALAQQELIIASIDETPKAKSNELLSKAIEKLEHLEKTIKSNDTYPLVTLAEGHTKVAIKTEGNSMARMIAKKYCEQLERRIRLTPDKRLTEAYGRLLKHASTGVWNSDSEI</sequence>
<dbReference type="InterPro" id="IPR027417">
    <property type="entry name" value="P-loop_NTPase"/>
</dbReference>
<dbReference type="SUPFAM" id="SSF52540">
    <property type="entry name" value="P-loop containing nucleoside triphosphate hydrolases"/>
    <property type="match status" value="1"/>
</dbReference>
<organism evidence="2 3">
    <name type="scientific">Chromohalobacter sarecensis</name>
    <dbReference type="NCBI Taxonomy" id="245294"/>
    <lineage>
        <taxon>Bacteria</taxon>
        <taxon>Pseudomonadati</taxon>
        <taxon>Pseudomonadota</taxon>
        <taxon>Gammaproteobacteria</taxon>
        <taxon>Oceanospirillales</taxon>
        <taxon>Halomonadaceae</taxon>
        <taxon>Chromohalobacter</taxon>
    </lineage>
</organism>
<dbReference type="Proteomes" id="UP001596030">
    <property type="component" value="Unassembled WGS sequence"/>
</dbReference>
<keyword evidence="3" id="KW-1185">Reference proteome</keyword>
<dbReference type="InterPro" id="IPR057574">
    <property type="entry name" value="nSTAND_NTPase5_dom"/>
</dbReference>
<reference evidence="3" key="1">
    <citation type="journal article" date="2019" name="Int. J. Syst. Evol. Microbiol.">
        <title>The Global Catalogue of Microorganisms (GCM) 10K type strain sequencing project: providing services to taxonomists for standard genome sequencing and annotation.</title>
        <authorList>
            <consortium name="The Broad Institute Genomics Platform"/>
            <consortium name="The Broad Institute Genome Sequencing Center for Infectious Disease"/>
            <person name="Wu L."/>
            <person name="Ma J."/>
        </authorList>
    </citation>
    <scope>NUCLEOTIDE SEQUENCE [LARGE SCALE GENOMIC DNA]</scope>
    <source>
        <strain evidence="3">CGMCC 1.12121</strain>
    </source>
</reference>
<evidence type="ECO:0000259" key="1">
    <source>
        <dbReference type="Pfam" id="PF25199"/>
    </source>
</evidence>
<accession>A0ABV9D1W1</accession>
<proteinExistence type="predicted"/>
<name>A0ABV9D1W1_9GAMM</name>
<dbReference type="Pfam" id="PF25199">
    <property type="entry name" value="nSTAND_NTPase5"/>
    <property type="match status" value="1"/>
</dbReference>
<dbReference type="Gene3D" id="3.40.50.300">
    <property type="entry name" value="P-loop containing nucleotide triphosphate hydrolases"/>
    <property type="match status" value="1"/>
</dbReference>
<gene>
    <name evidence="2" type="ORF">ACFO0U_08315</name>
</gene>
<evidence type="ECO:0000313" key="2">
    <source>
        <dbReference type="EMBL" id="MFC4538774.1"/>
    </source>
</evidence>
<protein>
    <submittedName>
        <fullName evidence="2">SIR2 family protein</fullName>
    </submittedName>
</protein>
<evidence type="ECO:0000313" key="3">
    <source>
        <dbReference type="Proteomes" id="UP001596030"/>
    </source>
</evidence>